<keyword evidence="1" id="KW-0812">Transmembrane</keyword>
<keyword evidence="1" id="KW-1133">Transmembrane helix</keyword>
<dbReference type="PANTHER" id="PTHR36744:SF2">
    <property type="entry name" value="CYTOCHROME OXIDASE ASSEMBLY PROTEIN"/>
    <property type="match status" value="1"/>
</dbReference>
<reference evidence="3" key="1">
    <citation type="submission" date="2018-10" db="EMBL/GenBank/DDBJ databases">
        <title>Population genomic analysis revealed the cold adaptation of white poplar.</title>
        <authorList>
            <person name="Liu Y.-J."/>
        </authorList>
    </citation>
    <scope>NUCLEOTIDE SEQUENCE [LARGE SCALE GENOMIC DNA]</scope>
    <source>
        <strain evidence="3">PAL-ZL1</strain>
    </source>
</reference>
<keyword evidence="1" id="KW-0472">Membrane</keyword>
<gene>
    <name evidence="3" type="ORF">D5086_0000118140</name>
</gene>
<proteinExistence type="predicted"/>
<dbReference type="AlphaFoldDB" id="A0A4U5QF58"/>
<accession>A0A4U5QF58</accession>
<feature type="transmembrane region" description="Helical" evidence="1">
    <location>
        <begin position="90"/>
        <end position="107"/>
    </location>
</feature>
<organism evidence="3">
    <name type="scientific">Populus alba</name>
    <name type="common">White poplar</name>
    <dbReference type="NCBI Taxonomy" id="43335"/>
    <lineage>
        <taxon>Eukaryota</taxon>
        <taxon>Viridiplantae</taxon>
        <taxon>Streptophyta</taxon>
        <taxon>Embryophyta</taxon>
        <taxon>Tracheophyta</taxon>
        <taxon>Spermatophyta</taxon>
        <taxon>Magnoliopsida</taxon>
        <taxon>eudicotyledons</taxon>
        <taxon>Gunneridae</taxon>
        <taxon>Pentapetalae</taxon>
        <taxon>rosids</taxon>
        <taxon>fabids</taxon>
        <taxon>Malpighiales</taxon>
        <taxon>Salicaceae</taxon>
        <taxon>Saliceae</taxon>
        <taxon>Populus</taxon>
    </lineage>
</organism>
<dbReference type="InterPro" id="IPR018628">
    <property type="entry name" value="Coa3_CC"/>
</dbReference>
<evidence type="ECO:0000256" key="1">
    <source>
        <dbReference type="SAM" id="Phobius"/>
    </source>
</evidence>
<name>A0A4U5QF58_POPAL</name>
<dbReference type="Pfam" id="PF09813">
    <property type="entry name" value="Coa3_cc"/>
    <property type="match status" value="1"/>
</dbReference>
<feature type="domain" description="Cytochrome c oxidase assembly factor 3 mitochondrial coiled-coil" evidence="2">
    <location>
        <begin position="86"/>
        <end position="111"/>
    </location>
</feature>
<protein>
    <recommendedName>
        <fullName evidence="2">Cytochrome c oxidase assembly factor 3 mitochondrial coiled-coil domain-containing protein</fullName>
    </recommendedName>
</protein>
<dbReference type="PANTHER" id="PTHR36744">
    <property type="entry name" value="CYTOCHROME OXIDASE ASSEMBLY PROTEIN"/>
    <property type="match status" value="1"/>
</dbReference>
<sequence length="141" mass="15221">MLRASDKPAPIRGGLITDSQPIDHIDLITGPYTIIAGPTMASRLHAVLVGILVLSLTERTPRFQYNTFSATSFGYKMSGFSSLAPKTKNLVVAGGLSAFVFGVYFYTMRAVGGTDELQTAIDKFEQQKSKEESEATIPSKA</sequence>
<evidence type="ECO:0000259" key="2">
    <source>
        <dbReference type="Pfam" id="PF09813"/>
    </source>
</evidence>
<evidence type="ECO:0000313" key="3">
    <source>
        <dbReference type="EMBL" id="TKS07105.1"/>
    </source>
</evidence>
<dbReference type="EMBL" id="RCHU01000333">
    <property type="protein sequence ID" value="TKS07105.1"/>
    <property type="molecule type" value="Genomic_DNA"/>
</dbReference>
<comment type="caution">
    <text evidence="3">The sequence shown here is derived from an EMBL/GenBank/DDBJ whole genome shotgun (WGS) entry which is preliminary data.</text>
</comment>